<protein>
    <recommendedName>
        <fullName evidence="5">Lipoprotein</fullName>
    </recommendedName>
</protein>
<evidence type="ECO:0000256" key="2">
    <source>
        <dbReference type="SAM" id="SignalP"/>
    </source>
</evidence>
<dbReference type="EMBL" id="JBICYV010000002">
    <property type="protein sequence ID" value="MFG3009731.1"/>
    <property type="molecule type" value="Genomic_DNA"/>
</dbReference>
<feature type="compositionally biased region" description="Basic and acidic residues" evidence="1">
    <location>
        <begin position="132"/>
        <end position="141"/>
    </location>
</feature>
<evidence type="ECO:0000313" key="4">
    <source>
        <dbReference type="Proteomes" id="UP001604267"/>
    </source>
</evidence>
<reference evidence="3 4" key="1">
    <citation type="submission" date="2024-10" db="EMBL/GenBank/DDBJ databases">
        <title>The Natural Products Discovery Center: Release of the First 8490 Sequenced Strains for Exploring Actinobacteria Biosynthetic Diversity.</title>
        <authorList>
            <person name="Kalkreuter E."/>
            <person name="Kautsar S.A."/>
            <person name="Yang D."/>
            <person name="Bader C.D."/>
            <person name="Teijaro C.N."/>
            <person name="Fluegel L."/>
            <person name="Davis C.M."/>
            <person name="Simpson J.R."/>
            <person name="Lauterbach L."/>
            <person name="Steele A.D."/>
            <person name="Gui C."/>
            <person name="Meng S."/>
            <person name="Li G."/>
            <person name="Viehrig K."/>
            <person name="Ye F."/>
            <person name="Su P."/>
            <person name="Kiefer A.F."/>
            <person name="Nichols A."/>
            <person name="Cepeda A.J."/>
            <person name="Yan W."/>
            <person name="Fan B."/>
            <person name="Jiang Y."/>
            <person name="Adhikari A."/>
            <person name="Zheng C.-J."/>
            <person name="Schuster L."/>
            <person name="Cowan T.M."/>
            <person name="Smanski M.J."/>
            <person name="Chevrette M.G."/>
            <person name="De Carvalho L.P.S."/>
            <person name="Shen B."/>
        </authorList>
    </citation>
    <scope>NUCLEOTIDE SEQUENCE [LARGE SCALE GENOMIC DNA]</scope>
    <source>
        <strain evidence="3 4">NPDC048320</strain>
    </source>
</reference>
<gene>
    <name evidence="3" type="ORF">ACGFZB_04600</name>
</gene>
<evidence type="ECO:0008006" key="5">
    <source>
        <dbReference type="Google" id="ProtNLM"/>
    </source>
</evidence>
<sequence>MPRRLLPLLAAALMGLAGCTTVSSAPAPAPDAARPRQSLAPDTAVRPSVIQEPLREPSGKAALVRTGHAHRNRPGPGAAPRRNPGAGRAPVPAPPPRAVTPAAPPARHPRPERRPPVRRPAPRPRPAPRQPPTDHMRELCRQADGVAAPGIVKLCHDTFG</sequence>
<feature type="region of interest" description="Disordered" evidence="1">
    <location>
        <begin position="23"/>
        <end position="142"/>
    </location>
</feature>
<keyword evidence="2" id="KW-0732">Signal</keyword>
<feature type="compositionally biased region" description="Basic residues" evidence="1">
    <location>
        <begin position="107"/>
        <end position="122"/>
    </location>
</feature>
<name>A0ABW7AYW0_9ACTN</name>
<feature type="compositionally biased region" description="Low complexity" evidence="1">
    <location>
        <begin position="74"/>
        <end position="90"/>
    </location>
</feature>
<feature type="chain" id="PRO_5045105235" description="Lipoprotein" evidence="2">
    <location>
        <begin position="25"/>
        <end position="160"/>
    </location>
</feature>
<proteinExistence type="predicted"/>
<dbReference type="PROSITE" id="PS51257">
    <property type="entry name" value="PROKAR_LIPOPROTEIN"/>
    <property type="match status" value="1"/>
</dbReference>
<evidence type="ECO:0000256" key="1">
    <source>
        <dbReference type="SAM" id="MobiDB-lite"/>
    </source>
</evidence>
<comment type="caution">
    <text evidence="3">The sequence shown here is derived from an EMBL/GenBank/DDBJ whole genome shotgun (WGS) entry which is preliminary data.</text>
</comment>
<feature type="signal peptide" evidence="2">
    <location>
        <begin position="1"/>
        <end position="24"/>
    </location>
</feature>
<accession>A0ABW7AYW0</accession>
<dbReference type="RefSeq" id="WP_392815559.1">
    <property type="nucleotide sequence ID" value="NZ_JBICYV010000002.1"/>
</dbReference>
<keyword evidence="4" id="KW-1185">Reference proteome</keyword>
<dbReference type="Proteomes" id="UP001604267">
    <property type="component" value="Unassembled WGS sequence"/>
</dbReference>
<organism evidence="3 4">
    <name type="scientific">Streptomyces cinerochromogenes</name>
    <dbReference type="NCBI Taxonomy" id="66422"/>
    <lineage>
        <taxon>Bacteria</taxon>
        <taxon>Bacillati</taxon>
        <taxon>Actinomycetota</taxon>
        <taxon>Actinomycetes</taxon>
        <taxon>Kitasatosporales</taxon>
        <taxon>Streptomycetaceae</taxon>
        <taxon>Streptomyces</taxon>
    </lineage>
</organism>
<evidence type="ECO:0000313" key="3">
    <source>
        <dbReference type="EMBL" id="MFG3009731.1"/>
    </source>
</evidence>
<feature type="compositionally biased region" description="Pro residues" evidence="1">
    <location>
        <begin position="91"/>
        <end position="106"/>
    </location>
</feature>